<gene>
    <name evidence="2" type="ORF">FSB73_03515</name>
</gene>
<dbReference type="EMBL" id="CP042434">
    <property type="protein sequence ID" value="QEC74182.1"/>
    <property type="molecule type" value="Genomic_DNA"/>
</dbReference>
<dbReference type="Gene3D" id="3.20.20.70">
    <property type="entry name" value="Aldolase class I"/>
    <property type="match status" value="1"/>
</dbReference>
<keyword evidence="3" id="KW-1185">Reference proteome</keyword>
<feature type="domain" description="Glycosyl hydrolase family 59 catalytic" evidence="1">
    <location>
        <begin position="1"/>
        <end position="23"/>
    </location>
</feature>
<protein>
    <recommendedName>
        <fullName evidence="1">Glycosyl hydrolase family 59 catalytic domain-containing protein</fullName>
    </recommendedName>
</protein>
<sequence length="27" mass="3527">MHSRTDLNYYRGYEWWLMREAKKEILH</sequence>
<proteinExistence type="predicted"/>
<dbReference type="InterPro" id="IPR013785">
    <property type="entry name" value="Aldolase_TIM"/>
</dbReference>
<evidence type="ECO:0000313" key="2">
    <source>
        <dbReference type="EMBL" id="QEC74182.1"/>
    </source>
</evidence>
<reference evidence="2 3" key="1">
    <citation type="journal article" date="2017" name="Int. J. Syst. Evol. Microbiol.">
        <title>Arachidicoccus ginsenosidivorans sp. nov., with ginsenoside-converting activity isolated from ginseng cultivating soil.</title>
        <authorList>
            <person name="Siddiqi M.Z."/>
            <person name="Aslam Z."/>
            <person name="Im W.T."/>
        </authorList>
    </citation>
    <scope>NUCLEOTIDE SEQUENCE [LARGE SCALE GENOMIC DNA]</scope>
    <source>
        <strain evidence="2 3">Gsoil 809</strain>
    </source>
</reference>
<name>A0A5B8VTE0_9BACT</name>
<dbReference type="KEGG" id="agi:FSB73_03515"/>
<dbReference type="Pfam" id="PF02057">
    <property type="entry name" value="Glyco_hydro_59"/>
    <property type="match status" value="1"/>
</dbReference>
<evidence type="ECO:0000313" key="3">
    <source>
        <dbReference type="Proteomes" id="UP000321291"/>
    </source>
</evidence>
<organism evidence="2 3">
    <name type="scientific">Arachidicoccus ginsenosidivorans</name>
    <dbReference type="NCBI Taxonomy" id="496057"/>
    <lineage>
        <taxon>Bacteria</taxon>
        <taxon>Pseudomonadati</taxon>
        <taxon>Bacteroidota</taxon>
        <taxon>Chitinophagia</taxon>
        <taxon>Chitinophagales</taxon>
        <taxon>Chitinophagaceae</taxon>
        <taxon>Arachidicoccus</taxon>
    </lineage>
</organism>
<dbReference type="Proteomes" id="UP000321291">
    <property type="component" value="Chromosome"/>
</dbReference>
<dbReference type="AlphaFoldDB" id="A0A5B8VTE0"/>
<accession>A0A5B8VTE0</accession>
<dbReference type="InterPro" id="IPR049161">
    <property type="entry name" value="GH59_cat"/>
</dbReference>
<evidence type="ECO:0000259" key="1">
    <source>
        <dbReference type="Pfam" id="PF02057"/>
    </source>
</evidence>